<accession>A0A2I0KVF8</accession>
<feature type="compositionally biased region" description="Polar residues" evidence="1">
    <location>
        <begin position="1"/>
        <end position="22"/>
    </location>
</feature>
<feature type="compositionally biased region" description="Basic and acidic residues" evidence="1">
    <location>
        <begin position="100"/>
        <end position="109"/>
    </location>
</feature>
<keyword evidence="3" id="KW-1185">Reference proteome</keyword>
<comment type="caution">
    <text evidence="2">The sequence shown here is derived from an EMBL/GenBank/DDBJ whole genome shotgun (WGS) entry which is preliminary data.</text>
</comment>
<feature type="compositionally biased region" description="Polar residues" evidence="1">
    <location>
        <begin position="81"/>
        <end position="99"/>
    </location>
</feature>
<proteinExistence type="predicted"/>
<organism evidence="2 3">
    <name type="scientific">Punica granatum</name>
    <name type="common">Pomegranate</name>
    <dbReference type="NCBI Taxonomy" id="22663"/>
    <lineage>
        <taxon>Eukaryota</taxon>
        <taxon>Viridiplantae</taxon>
        <taxon>Streptophyta</taxon>
        <taxon>Embryophyta</taxon>
        <taxon>Tracheophyta</taxon>
        <taxon>Spermatophyta</taxon>
        <taxon>Magnoliopsida</taxon>
        <taxon>eudicotyledons</taxon>
        <taxon>Gunneridae</taxon>
        <taxon>Pentapetalae</taxon>
        <taxon>rosids</taxon>
        <taxon>malvids</taxon>
        <taxon>Myrtales</taxon>
        <taxon>Lythraceae</taxon>
        <taxon>Punica</taxon>
    </lineage>
</organism>
<name>A0A2I0KVF8_PUNGR</name>
<dbReference type="Proteomes" id="UP000233551">
    <property type="component" value="Unassembled WGS sequence"/>
</dbReference>
<feature type="region of interest" description="Disordered" evidence="1">
    <location>
        <begin position="80"/>
        <end position="109"/>
    </location>
</feature>
<evidence type="ECO:0000313" key="2">
    <source>
        <dbReference type="EMBL" id="PKI72451.1"/>
    </source>
</evidence>
<feature type="region of interest" description="Disordered" evidence="1">
    <location>
        <begin position="1"/>
        <end position="30"/>
    </location>
</feature>
<evidence type="ECO:0000256" key="1">
    <source>
        <dbReference type="SAM" id="MobiDB-lite"/>
    </source>
</evidence>
<protein>
    <submittedName>
        <fullName evidence="2">Uncharacterized protein</fullName>
    </submittedName>
</protein>
<dbReference type="EMBL" id="PGOL01000327">
    <property type="protein sequence ID" value="PKI72451.1"/>
    <property type="molecule type" value="Genomic_DNA"/>
</dbReference>
<reference evidence="2 3" key="1">
    <citation type="submission" date="2017-11" db="EMBL/GenBank/DDBJ databases">
        <title>De-novo sequencing of pomegranate (Punica granatum L.) genome.</title>
        <authorList>
            <person name="Akparov Z."/>
            <person name="Amiraslanov A."/>
            <person name="Hajiyeva S."/>
            <person name="Abbasov M."/>
            <person name="Kaur K."/>
            <person name="Hamwieh A."/>
            <person name="Solovyev V."/>
            <person name="Salamov A."/>
            <person name="Braich B."/>
            <person name="Kosarev P."/>
            <person name="Mahmoud A."/>
            <person name="Hajiyev E."/>
            <person name="Babayeva S."/>
            <person name="Izzatullayeva V."/>
            <person name="Mammadov A."/>
            <person name="Mammadov A."/>
            <person name="Sharifova S."/>
            <person name="Ojaghi J."/>
            <person name="Eynullazada K."/>
            <person name="Bayramov B."/>
            <person name="Abdulazimova A."/>
            <person name="Shahmuradov I."/>
        </authorList>
    </citation>
    <scope>NUCLEOTIDE SEQUENCE [LARGE SCALE GENOMIC DNA]</scope>
    <source>
        <strain evidence="3">cv. AG2017</strain>
        <tissue evidence="2">Leaf</tissue>
    </source>
</reference>
<dbReference type="AlphaFoldDB" id="A0A2I0KVF8"/>
<sequence>MWSTIPQQGGLHSTRKPATNDHSGWERDDERRKEEILWVFIVDLWSAIAQQGGLHPAREGPPLMTTRVVSPVSLAGLVVGDSSTGWTAPSTRRPATNDHSGWERDDERR</sequence>
<evidence type="ECO:0000313" key="3">
    <source>
        <dbReference type="Proteomes" id="UP000233551"/>
    </source>
</evidence>
<gene>
    <name evidence="2" type="ORF">CRG98_007197</name>
</gene>